<organism evidence="3 4">
    <name type="scientific">Microvenator marinus</name>
    <dbReference type="NCBI Taxonomy" id="2600177"/>
    <lineage>
        <taxon>Bacteria</taxon>
        <taxon>Deltaproteobacteria</taxon>
        <taxon>Bradymonadales</taxon>
        <taxon>Microvenatoraceae</taxon>
        <taxon>Microvenator</taxon>
    </lineage>
</organism>
<dbReference type="Proteomes" id="UP000321595">
    <property type="component" value="Chromosome"/>
</dbReference>
<reference evidence="3 4" key="1">
    <citation type="submission" date="2019-08" db="EMBL/GenBank/DDBJ databases">
        <authorList>
            <person name="Liang Q."/>
        </authorList>
    </citation>
    <scope>NUCLEOTIDE SEQUENCE [LARGE SCALE GENOMIC DNA]</scope>
    <source>
        <strain evidence="3 4">V1718</strain>
    </source>
</reference>
<sequence>MANNELENKGLPADNKSGNAPESKAPNLPMPEFNDMQRRIDTYLESLNTQLQPYKMKEAEVEKQIAFRKAADTIRRRVGILLYVGAAVAIGLLFYVLFALFVNVEPPDLSSQNLVIWLVAKALVVGAIGGVIAKALSTAERLVIPLSERDLLISFNVKKLETQKTDPEVVFDTVEKAKKQLDIGRKS</sequence>
<keyword evidence="2" id="KW-0812">Transmembrane</keyword>
<dbReference type="KEGG" id="bbae:FRD01_03695"/>
<dbReference type="AlphaFoldDB" id="A0A5B8XL61"/>
<dbReference type="EMBL" id="CP042467">
    <property type="protein sequence ID" value="QED26365.1"/>
    <property type="molecule type" value="Genomic_DNA"/>
</dbReference>
<keyword evidence="2" id="KW-0472">Membrane</keyword>
<feature type="region of interest" description="Disordered" evidence="1">
    <location>
        <begin position="1"/>
        <end position="30"/>
    </location>
</feature>
<dbReference type="RefSeq" id="WP_146957748.1">
    <property type="nucleotide sequence ID" value="NZ_CP042467.1"/>
</dbReference>
<proteinExistence type="predicted"/>
<evidence type="ECO:0000256" key="2">
    <source>
        <dbReference type="SAM" id="Phobius"/>
    </source>
</evidence>
<accession>A0A5B8XL61</accession>
<protein>
    <submittedName>
        <fullName evidence="3">Uncharacterized protein</fullName>
    </submittedName>
</protein>
<keyword evidence="4" id="KW-1185">Reference proteome</keyword>
<evidence type="ECO:0000313" key="4">
    <source>
        <dbReference type="Proteomes" id="UP000321595"/>
    </source>
</evidence>
<gene>
    <name evidence="3" type="ORF">FRD01_03695</name>
</gene>
<evidence type="ECO:0000256" key="1">
    <source>
        <dbReference type="SAM" id="MobiDB-lite"/>
    </source>
</evidence>
<keyword evidence="2" id="KW-1133">Transmembrane helix</keyword>
<name>A0A5B8XL61_9DELT</name>
<feature type="transmembrane region" description="Helical" evidence="2">
    <location>
        <begin position="78"/>
        <end position="102"/>
    </location>
</feature>
<feature type="transmembrane region" description="Helical" evidence="2">
    <location>
        <begin position="114"/>
        <end position="133"/>
    </location>
</feature>
<evidence type="ECO:0000313" key="3">
    <source>
        <dbReference type="EMBL" id="QED26365.1"/>
    </source>
</evidence>